<keyword evidence="3" id="KW-1185">Reference proteome</keyword>
<comment type="caution">
    <text evidence="2">The sequence shown here is derived from an EMBL/GenBank/DDBJ whole genome shotgun (WGS) entry which is preliminary data.</text>
</comment>
<dbReference type="Proteomes" id="UP000537775">
    <property type="component" value="Unassembled WGS sequence"/>
</dbReference>
<dbReference type="EMBL" id="JACHML010000001">
    <property type="protein sequence ID" value="MBB6392163.1"/>
    <property type="molecule type" value="Genomic_DNA"/>
</dbReference>
<gene>
    <name evidence="2" type="ORF">HD594_002476</name>
</gene>
<dbReference type="PROSITE" id="PS51257">
    <property type="entry name" value="PROKAR_LIPOPROTEIN"/>
    <property type="match status" value="1"/>
</dbReference>
<evidence type="ECO:0000313" key="2">
    <source>
        <dbReference type="EMBL" id="MBB6392163.1"/>
    </source>
</evidence>
<evidence type="ECO:0000313" key="3">
    <source>
        <dbReference type="Proteomes" id="UP000537775"/>
    </source>
</evidence>
<feature type="signal peptide" evidence="1">
    <location>
        <begin position="1"/>
        <end position="22"/>
    </location>
</feature>
<evidence type="ECO:0008006" key="4">
    <source>
        <dbReference type="Google" id="ProtNLM"/>
    </source>
</evidence>
<sequence>MPRLSRRLVALALTGTLAAGLAACTSTVPMEPAANANDPACAEVIVRLPDSLDGQERRWTDAQATGAWGEPAAVLLTCGLETPAPSTLRCITLGGVDWLVDESESPRFRLTTYGRSPAVEVYLDNEVVSPNVVLDALSISVGTLPEVGACVDPEGLPEDSDEG</sequence>
<organism evidence="2 3">
    <name type="scientific">Microbacterium thalassium</name>
    <dbReference type="NCBI Taxonomy" id="362649"/>
    <lineage>
        <taxon>Bacteria</taxon>
        <taxon>Bacillati</taxon>
        <taxon>Actinomycetota</taxon>
        <taxon>Actinomycetes</taxon>
        <taxon>Micrococcales</taxon>
        <taxon>Microbacteriaceae</taxon>
        <taxon>Microbacterium</taxon>
    </lineage>
</organism>
<feature type="chain" id="PRO_5038970194" description="DUF3515 domain-containing protein" evidence="1">
    <location>
        <begin position="23"/>
        <end position="163"/>
    </location>
</feature>
<name>A0A7X0KVG3_9MICO</name>
<evidence type="ECO:0000256" key="1">
    <source>
        <dbReference type="SAM" id="SignalP"/>
    </source>
</evidence>
<proteinExistence type="predicted"/>
<dbReference type="RefSeq" id="WP_184751262.1">
    <property type="nucleotide sequence ID" value="NZ_BAAAJR010000009.1"/>
</dbReference>
<dbReference type="Pfam" id="PF12028">
    <property type="entry name" value="DUF3515"/>
    <property type="match status" value="1"/>
</dbReference>
<dbReference type="AlphaFoldDB" id="A0A7X0KVG3"/>
<keyword evidence="1" id="KW-0732">Signal</keyword>
<protein>
    <recommendedName>
        <fullName evidence="4">DUF3515 domain-containing protein</fullName>
    </recommendedName>
</protein>
<dbReference type="InterPro" id="IPR021903">
    <property type="entry name" value="DUF3515"/>
</dbReference>
<accession>A0A7X0KVG3</accession>
<reference evidence="2 3" key="1">
    <citation type="submission" date="2020-08" db="EMBL/GenBank/DDBJ databases">
        <title>Sequencing the genomes of 1000 actinobacteria strains.</title>
        <authorList>
            <person name="Klenk H.-P."/>
        </authorList>
    </citation>
    <scope>NUCLEOTIDE SEQUENCE [LARGE SCALE GENOMIC DNA]</scope>
    <source>
        <strain evidence="2 3">DSM 12511</strain>
    </source>
</reference>